<proteinExistence type="predicted"/>
<keyword evidence="2 5" id="KW-0238">DNA-binding</keyword>
<dbReference type="EMBL" id="JACIDO010000002">
    <property type="protein sequence ID" value="MBB3935190.1"/>
    <property type="molecule type" value="Genomic_DNA"/>
</dbReference>
<evidence type="ECO:0000313" key="6">
    <source>
        <dbReference type="Proteomes" id="UP000531216"/>
    </source>
</evidence>
<dbReference type="PANTHER" id="PTHR43537">
    <property type="entry name" value="TRANSCRIPTIONAL REGULATOR, GNTR FAMILY"/>
    <property type="match status" value="1"/>
</dbReference>
<dbReference type="SMART" id="SM00895">
    <property type="entry name" value="FCD"/>
    <property type="match status" value="1"/>
</dbReference>
<dbReference type="RefSeq" id="WP_090959743.1">
    <property type="nucleotide sequence ID" value="NZ_FOOA01000002.1"/>
</dbReference>
<evidence type="ECO:0000256" key="3">
    <source>
        <dbReference type="ARBA" id="ARBA00023163"/>
    </source>
</evidence>
<accession>A0A7W6FTX2</accession>
<dbReference type="SUPFAM" id="SSF46785">
    <property type="entry name" value="Winged helix' DNA-binding domain"/>
    <property type="match status" value="1"/>
</dbReference>
<dbReference type="PROSITE" id="PS50949">
    <property type="entry name" value="HTH_GNTR"/>
    <property type="match status" value="1"/>
</dbReference>
<dbReference type="Pfam" id="PF07729">
    <property type="entry name" value="FCD"/>
    <property type="match status" value="1"/>
</dbReference>
<sequence length="328" mass="35890">MEPAESGARRPTYERIAEILRAALEAERVPQGTVLSEVPLARLFGAGRSPVRQALGRLEADGLVSRFDGRGFLVGQEAPSRVEVTPSMLGLCADTIGLVHARPADALYYGVERELILRSLRGPSRVNELALSRHLQIGRSVAHDILLRAQAAGILEKGDNSRWVIRELGAERIEQFYELRMLLEPAAIAQAAGRIPDATLAEIEERHRMAAAAWTSTEAATLDQLETDLHVTCLGYAANPEITEALRRSRTVLLSGKHVQRAIGPTATVDRFVDEHLSVIECLRRGEGAPAAVEMKRHLVLARDKALDRLHAFQAMPGADVRASYIEG</sequence>
<gene>
    <name evidence="5" type="ORF">GGR05_001318</name>
</gene>
<dbReference type="InterPro" id="IPR000524">
    <property type="entry name" value="Tscrpt_reg_HTH_GntR"/>
</dbReference>
<reference evidence="5 6" key="1">
    <citation type="submission" date="2020-08" db="EMBL/GenBank/DDBJ databases">
        <title>Genomic Encyclopedia of Type Strains, Phase IV (KMG-IV): sequencing the most valuable type-strain genomes for metagenomic binning, comparative biology and taxonomic classification.</title>
        <authorList>
            <person name="Goeker M."/>
        </authorList>
    </citation>
    <scope>NUCLEOTIDE SEQUENCE [LARGE SCALE GENOMIC DNA]</scope>
    <source>
        <strain evidence="5 6">DSM 25024</strain>
    </source>
</reference>
<comment type="caution">
    <text evidence="5">The sequence shown here is derived from an EMBL/GenBank/DDBJ whole genome shotgun (WGS) entry which is preliminary data.</text>
</comment>
<dbReference type="Proteomes" id="UP000531216">
    <property type="component" value="Unassembled WGS sequence"/>
</dbReference>
<feature type="domain" description="HTH gntR-type" evidence="4">
    <location>
        <begin position="10"/>
        <end position="77"/>
    </location>
</feature>
<dbReference type="PANTHER" id="PTHR43537:SF24">
    <property type="entry name" value="GLUCONATE OPERON TRANSCRIPTIONAL REPRESSOR"/>
    <property type="match status" value="1"/>
</dbReference>
<keyword evidence="1" id="KW-0805">Transcription regulation</keyword>
<evidence type="ECO:0000259" key="4">
    <source>
        <dbReference type="PROSITE" id="PS50949"/>
    </source>
</evidence>
<dbReference type="Pfam" id="PF00392">
    <property type="entry name" value="GntR"/>
    <property type="match status" value="1"/>
</dbReference>
<dbReference type="AlphaFoldDB" id="A0A7W6FTX2"/>
<organism evidence="5 6">
    <name type="scientific">Aureimonas phyllosphaerae</name>
    <dbReference type="NCBI Taxonomy" id="1166078"/>
    <lineage>
        <taxon>Bacteria</taxon>
        <taxon>Pseudomonadati</taxon>
        <taxon>Pseudomonadota</taxon>
        <taxon>Alphaproteobacteria</taxon>
        <taxon>Hyphomicrobiales</taxon>
        <taxon>Aurantimonadaceae</taxon>
        <taxon>Aureimonas</taxon>
    </lineage>
</organism>
<dbReference type="InterPro" id="IPR008920">
    <property type="entry name" value="TF_FadR/GntR_C"/>
</dbReference>
<dbReference type="InterPro" id="IPR011711">
    <property type="entry name" value="GntR_C"/>
</dbReference>
<keyword evidence="6" id="KW-1185">Reference proteome</keyword>
<evidence type="ECO:0000256" key="2">
    <source>
        <dbReference type="ARBA" id="ARBA00023125"/>
    </source>
</evidence>
<dbReference type="GO" id="GO:0003677">
    <property type="term" value="F:DNA binding"/>
    <property type="evidence" value="ECO:0007669"/>
    <property type="project" value="UniProtKB-KW"/>
</dbReference>
<dbReference type="Gene3D" id="1.20.120.530">
    <property type="entry name" value="GntR ligand-binding domain-like"/>
    <property type="match status" value="1"/>
</dbReference>
<evidence type="ECO:0000313" key="5">
    <source>
        <dbReference type="EMBL" id="MBB3935190.1"/>
    </source>
</evidence>
<name>A0A7W6FTX2_9HYPH</name>
<dbReference type="GO" id="GO:0003700">
    <property type="term" value="F:DNA-binding transcription factor activity"/>
    <property type="evidence" value="ECO:0007669"/>
    <property type="project" value="InterPro"/>
</dbReference>
<dbReference type="InterPro" id="IPR036388">
    <property type="entry name" value="WH-like_DNA-bd_sf"/>
</dbReference>
<dbReference type="InterPro" id="IPR036390">
    <property type="entry name" value="WH_DNA-bd_sf"/>
</dbReference>
<dbReference type="SUPFAM" id="SSF48008">
    <property type="entry name" value="GntR ligand-binding domain-like"/>
    <property type="match status" value="1"/>
</dbReference>
<dbReference type="Gene3D" id="1.10.10.10">
    <property type="entry name" value="Winged helix-like DNA-binding domain superfamily/Winged helix DNA-binding domain"/>
    <property type="match status" value="1"/>
</dbReference>
<protein>
    <submittedName>
        <fullName evidence="5">DNA-binding GntR family transcriptional regulator</fullName>
    </submittedName>
</protein>
<evidence type="ECO:0000256" key="1">
    <source>
        <dbReference type="ARBA" id="ARBA00023015"/>
    </source>
</evidence>
<dbReference type="SMART" id="SM00345">
    <property type="entry name" value="HTH_GNTR"/>
    <property type="match status" value="1"/>
</dbReference>
<keyword evidence="3" id="KW-0804">Transcription</keyword>
<dbReference type="OrthoDB" id="9799812at2"/>